<keyword evidence="2" id="KW-1185">Reference proteome</keyword>
<sequence>MRARTVPGRVTTGAYLLHSGLEHWNGGEEQASGLHTMASNAFPFLKSVPPRRFQRLLSAVEIATGTALLAPVVPPALAGAALTGFSAGLVTLYARTPALRKPGSIWPSQAGIGVSKDVWMLGIGLDLLAGAVADRRRR</sequence>
<reference evidence="1 2" key="1">
    <citation type="submission" date="2024-09" db="EMBL/GenBank/DDBJ databases">
        <authorList>
            <person name="Sun Q."/>
            <person name="Mori K."/>
        </authorList>
    </citation>
    <scope>NUCLEOTIDE SEQUENCE [LARGE SCALE GENOMIC DNA]</scope>
    <source>
        <strain evidence="1 2">TBRC 0563</strain>
    </source>
</reference>
<evidence type="ECO:0008006" key="3">
    <source>
        <dbReference type="Google" id="ProtNLM"/>
    </source>
</evidence>
<organism evidence="1 2">
    <name type="scientific">Actinoallomurus acaciae</name>
    <dbReference type="NCBI Taxonomy" id="502577"/>
    <lineage>
        <taxon>Bacteria</taxon>
        <taxon>Bacillati</taxon>
        <taxon>Actinomycetota</taxon>
        <taxon>Actinomycetes</taxon>
        <taxon>Streptosporangiales</taxon>
        <taxon>Thermomonosporaceae</taxon>
        <taxon>Actinoallomurus</taxon>
    </lineage>
</organism>
<protein>
    <recommendedName>
        <fullName evidence="3">DoxX family membrane protein</fullName>
    </recommendedName>
</protein>
<name>A0ABV5Y7C9_9ACTN</name>
<gene>
    <name evidence="1" type="ORF">ACFFNX_01810</name>
</gene>
<evidence type="ECO:0000313" key="2">
    <source>
        <dbReference type="Proteomes" id="UP001589627"/>
    </source>
</evidence>
<dbReference type="EMBL" id="JBHLZP010000004">
    <property type="protein sequence ID" value="MFB9830925.1"/>
    <property type="molecule type" value="Genomic_DNA"/>
</dbReference>
<proteinExistence type="predicted"/>
<accession>A0ABV5Y7C9</accession>
<evidence type="ECO:0000313" key="1">
    <source>
        <dbReference type="EMBL" id="MFB9830925.1"/>
    </source>
</evidence>
<comment type="caution">
    <text evidence="1">The sequence shown here is derived from an EMBL/GenBank/DDBJ whole genome shotgun (WGS) entry which is preliminary data.</text>
</comment>
<dbReference type="Proteomes" id="UP001589627">
    <property type="component" value="Unassembled WGS sequence"/>
</dbReference>